<evidence type="ECO:0000313" key="2">
    <source>
        <dbReference type="EMBL" id="CAH3191937.1"/>
    </source>
</evidence>
<dbReference type="InterPro" id="IPR016084">
    <property type="entry name" value="Haem_Oase-like_multi-hlx"/>
</dbReference>
<keyword evidence="3" id="KW-1185">Reference proteome</keyword>
<accession>A0ABN8SJV7</accession>
<dbReference type="InterPro" id="IPR004305">
    <property type="entry name" value="Thiaminase-2/PQQC"/>
</dbReference>
<protein>
    <recommendedName>
        <fullName evidence="1">Thiaminase-2/PQQC domain-containing protein</fullName>
    </recommendedName>
</protein>
<proteinExistence type="predicted"/>
<gene>
    <name evidence="2" type="ORF">PEVE_00022941</name>
</gene>
<organism evidence="2 3">
    <name type="scientific">Porites evermanni</name>
    <dbReference type="NCBI Taxonomy" id="104178"/>
    <lineage>
        <taxon>Eukaryota</taxon>
        <taxon>Metazoa</taxon>
        <taxon>Cnidaria</taxon>
        <taxon>Anthozoa</taxon>
        <taxon>Hexacorallia</taxon>
        <taxon>Scleractinia</taxon>
        <taxon>Fungiina</taxon>
        <taxon>Poritidae</taxon>
        <taxon>Porites</taxon>
    </lineage>
</organism>
<dbReference type="EMBL" id="CALNXI010003042">
    <property type="protein sequence ID" value="CAH3191937.1"/>
    <property type="molecule type" value="Genomic_DNA"/>
</dbReference>
<dbReference type="SUPFAM" id="SSF48613">
    <property type="entry name" value="Heme oxygenase-like"/>
    <property type="match status" value="1"/>
</dbReference>
<comment type="caution">
    <text evidence="2">The sequence shown here is derived from an EMBL/GenBank/DDBJ whole genome shotgun (WGS) entry which is preliminary data.</text>
</comment>
<evidence type="ECO:0000313" key="3">
    <source>
        <dbReference type="Proteomes" id="UP001159427"/>
    </source>
</evidence>
<name>A0ABN8SJV7_9CNID</name>
<evidence type="ECO:0000259" key="1">
    <source>
        <dbReference type="Pfam" id="PF03070"/>
    </source>
</evidence>
<dbReference type="InterPro" id="IPR050967">
    <property type="entry name" value="Thiamine_Salvage_TenA"/>
</dbReference>
<feature type="domain" description="Thiaminase-2/PQQC" evidence="1">
    <location>
        <begin position="85"/>
        <end position="265"/>
    </location>
</feature>
<reference evidence="2 3" key="1">
    <citation type="submission" date="2022-05" db="EMBL/GenBank/DDBJ databases">
        <authorList>
            <consortium name="Genoscope - CEA"/>
            <person name="William W."/>
        </authorList>
    </citation>
    <scope>NUCLEOTIDE SEQUENCE [LARGE SCALE GENOMIC DNA]</scope>
</reference>
<dbReference type="PANTHER" id="PTHR43198">
    <property type="entry name" value="BIFUNCTIONAL TH2 PROTEIN"/>
    <property type="match status" value="1"/>
</dbReference>
<sequence>MLGANVFAFLIAVAVLVATVFFPTEVHGRNRKLHFKKPSKHLLELPKEISYSDPKKSAVQNSFSQRLFDNGRSVMIRKSTKESVFIQGMVSATLNADSYGAYMVQDIAYLYNAVNAFNRAAEKMRDQGQSEFEQFYKNESSVWESKYLAPMLRDWHLKNTQNVQPGTAAQEYMSFLTTVSQKHAKYLAIAMLPCTMLWRWMADELFPSVQENSAYYSWFKENKSRRPGDRSRLESFVDQKFRSEEEYKEAKVFFCQAMFSELNFFRESGNESLYVLPPDCQALP</sequence>
<dbReference type="Gene3D" id="1.20.910.10">
    <property type="entry name" value="Heme oxygenase-like"/>
    <property type="match status" value="1"/>
</dbReference>
<dbReference type="Proteomes" id="UP001159427">
    <property type="component" value="Unassembled WGS sequence"/>
</dbReference>
<dbReference type="Pfam" id="PF03070">
    <property type="entry name" value="TENA_THI-4"/>
    <property type="match status" value="1"/>
</dbReference>
<dbReference type="PANTHER" id="PTHR43198:SF2">
    <property type="entry name" value="SI:CH1073-67J19.1-RELATED"/>
    <property type="match status" value="1"/>
</dbReference>